<proteinExistence type="predicted"/>
<organism evidence="3">
    <name type="scientific">Thermogemmatispora argillosa</name>
    <dbReference type="NCBI Taxonomy" id="2045280"/>
    <lineage>
        <taxon>Bacteria</taxon>
        <taxon>Bacillati</taxon>
        <taxon>Chloroflexota</taxon>
        <taxon>Ktedonobacteria</taxon>
        <taxon>Thermogemmatisporales</taxon>
        <taxon>Thermogemmatisporaceae</taxon>
        <taxon>Thermogemmatispora</taxon>
    </lineage>
</organism>
<evidence type="ECO:0000313" key="3">
    <source>
        <dbReference type="EMBL" id="BBH94026.1"/>
    </source>
</evidence>
<protein>
    <recommendedName>
        <fullName evidence="2">PPM-type phosphatase domain-containing protein</fullName>
    </recommendedName>
</protein>
<dbReference type="AlphaFoldDB" id="A0A455T2I1"/>
<feature type="domain" description="PPM-type phosphatase" evidence="2">
    <location>
        <begin position="6"/>
        <end position="307"/>
    </location>
</feature>
<dbReference type="InterPro" id="IPR015655">
    <property type="entry name" value="PP2C"/>
</dbReference>
<dbReference type="SMART" id="SM00331">
    <property type="entry name" value="PP2C_SIG"/>
    <property type="match status" value="1"/>
</dbReference>
<dbReference type="InterPro" id="IPR001932">
    <property type="entry name" value="PPM-type_phosphatase-like_dom"/>
</dbReference>
<dbReference type="SUPFAM" id="SSF81606">
    <property type="entry name" value="PP2C-like"/>
    <property type="match status" value="1"/>
</dbReference>
<dbReference type="GO" id="GO:0004722">
    <property type="term" value="F:protein serine/threonine phosphatase activity"/>
    <property type="evidence" value="ECO:0007669"/>
    <property type="project" value="InterPro"/>
</dbReference>
<dbReference type="InterPro" id="IPR036457">
    <property type="entry name" value="PPM-type-like_dom_sf"/>
</dbReference>
<dbReference type="Pfam" id="PF13672">
    <property type="entry name" value="PP2C_2"/>
    <property type="match status" value="1"/>
</dbReference>
<reference evidence="3" key="1">
    <citation type="submission" date="2018-12" db="EMBL/GenBank/DDBJ databases">
        <title>Novel natural products biosynthetic potential of the class Ktedonobacteria.</title>
        <authorList>
            <person name="Zheng Y."/>
            <person name="Saitou A."/>
            <person name="Wang C.M."/>
            <person name="Toyoda A."/>
            <person name="Minakuchi Y."/>
            <person name="Sekiguchi Y."/>
            <person name="Ueda K."/>
            <person name="Takano H."/>
            <person name="Sakai Y."/>
            <person name="Yokota A."/>
            <person name="Yabe S."/>
        </authorList>
    </citation>
    <scope>NUCLEOTIDE SEQUENCE</scope>
    <source>
        <strain evidence="3">A3-2</strain>
    </source>
</reference>
<dbReference type="PROSITE" id="PS51746">
    <property type="entry name" value="PPM_2"/>
    <property type="match status" value="1"/>
</dbReference>
<name>A0A455T2I1_9CHLR</name>
<dbReference type="PANTHER" id="PTHR47992">
    <property type="entry name" value="PROTEIN PHOSPHATASE"/>
    <property type="match status" value="1"/>
</dbReference>
<dbReference type="SMART" id="SM00332">
    <property type="entry name" value="PP2Cc"/>
    <property type="match status" value="1"/>
</dbReference>
<dbReference type="CDD" id="cd00143">
    <property type="entry name" value="PP2Cc"/>
    <property type="match status" value="1"/>
</dbReference>
<evidence type="ECO:0000256" key="1">
    <source>
        <dbReference type="SAM" id="MobiDB-lite"/>
    </source>
</evidence>
<gene>
    <name evidence="3" type="ORF">KTA_22250</name>
</gene>
<dbReference type="EMBL" id="AP019377">
    <property type="protein sequence ID" value="BBH94026.1"/>
    <property type="molecule type" value="Genomic_DNA"/>
</dbReference>
<accession>A0A455T2I1</accession>
<evidence type="ECO:0000259" key="2">
    <source>
        <dbReference type="PROSITE" id="PS51746"/>
    </source>
</evidence>
<sequence length="310" mass="34206">MPLKLLAADKTDVGRQREQNEDCAYRRISPEGDVALFIVADGMGGYRAGEVASRLAVETISQALDSFFQPLSEQPTIQLAPPLEEQPTVKLAPPADETAETGGRREAAPSPRQRAPEQQARLTVKLPETPLLRSVEERLVNAIRQANSAIIHHGEQRKEARGLGCTVTATLVYQGIAYIANVGDSRTYLLRHGQLKPLTRDHSLVAKLVEAHQIAPEEIYTHPQRNLIYRSLGAGRRQVEVDVFQERLQPGDMLLLCSDGLWEMVRDDEICKTLSEQKSLQDICDQLIALANAHGGEDNITALVVRVEAA</sequence>
<dbReference type="Gene3D" id="3.60.40.10">
    <property type="entry name" value="PPM-type phosphatase domain"/>
    <property type="match status" value="1"/>
</dbReference>
<feature type="region of interest" description="Disordered" evidence="1">
    <location>
        <begin position="80"/>
        <end position="120"/>
    </location>
</feature>